<comment type="caution">
    <text evidence="3">The sequence shown here is derived from an EMBL/GenBank/DDBJ whole genome shotgun (WGS) entry which is preliminary data.</text>
</comment>
<feature type="compositionally biased region" description="Polar residues" evidence="1">
    <location>
        <begin position="62"/>
        <end position="72"/>
    </location>
</feature>
<dbReference type="EMBL" id="FOGV01000018">
    <property type="protein sequence ID" value="SES17375.1"/>
    <property type="molecule type" value="Genomic_DNA"/>
</dbReference>
<gene>
    <name evidence="3" type="ORF">SAMN05444126_11831</name>
</gene>
<organism evidence="3 4">
    <name type="scientific">Salisediminibacterium halotolerans</name>
    <dbReference type="NCBI Taxonomy" id="517425"/>
    <lineage>
        <taxon>Bacteria</taxon>
        <taxon>Bacillati</taxon>
        <taxon>Bacillota</taxon>
        <taxon>Bacilli</taxon>
        <taxon>Bacillales</taxon>
        <taxon>Bacillaceae</taxon>
        <taxon>Salisediminibacterium</taxon>
    </lineage>
</organism>
<feature type="transmembrane region" description="Helical" evidence="2">
    <location>
        <begin position="6"/>
        <end position="28"/>
    </location>
</feature>
<sequence>MRKDLWMLAAVGLITVGIWGTMIFSLFFDEADTLSGTGEDNDNSSLAEFYHEQAANEDQADDTVNSRNSPAENDTVEKKADSSSELTEDGLDRDLPITERGILPGDLTDIAPDGKASVEDVLERINEAENE</sequence>
<keyword evidence="2" id="KW-0812">Transmembrane</keyword>
<reference evidence="4" key="1">
    <citation type="submission" date="2016-10" db="EMBL/GenBank/DDBJ databases">
        <authorList>
            <person name="de Groot N.N."/>
        </authorList>
    </citation>
    <scope>NUCLEOTIDE SEQUENCE [LARGE SCALE GENOMIC DNA]</scope>
    <source>
        <strain evidence="4">10nlg</strain>
    </source>
</reference>
<evidence type="ECO:0000256" key="2">
    <source>
        <dbReference type="SAM" id="Phobius"/>
    </source>
</evidence>
<proteinExistence type="predicted"/>
<keyword evidence="2" id="KW-1133">Transmembrane helix</keyword>
<keyword evidence="4" id="KW-1185">Reference proteome</keyword>
<dbReference type="OrthoDB" id="10013909at2"/>
<dbReference type="Proteomes" id="UP000199318">
    <property type="component" value="Unassembled WGS sequence"/>
</dbReference>
<dbReference type="AlphaFoldDB" id="A0A1H9V6N7"/>
<keyword evidence="2" id="KW-0472">Membrane</keyword>
<evidence type="ECO:0000313" key="3">
    <source>
        <dbReference type="EMBL" id="SES17375.1"/>
    </source>
</evidence>
<dbReference type="STRING" id="1464123.SAMN05444126_11831"/>
<feature type="region of interest" description="Disordered" evidence="1">
    <location>
        <begin position="55"/>
        <end position="115"/>
    </location>
</feature>
<evidence type="ECO:0000313" key="4">
    <source>
        <dbReference type="Proteomes" id="UP000199318"/>
    </source>
</evidence>
<evidence type="ECO:0000256" key="1">
    <source>
        <dbReference type="SAM" id="MobiDB-lite"/>
    </source>
</evidence>
<dbReference type="RefSeq" id="WP_093073501.1">
    <property type="nucleotide sequence ID" value="NZ_FOGV01000018.1"/>
</dbReference>
<name>A0A1H9V6N7_9BACI</name>
<protein>
    <submittedName>
        <fullName evidence="3">Uncharacterized protein</fullName>
    </submittedName>
</protein>
<accession>A0A1H9V6N7</accession>